<dbReference type="EMBL" id="GISG01042774">
    <property type="protein sequence ID" value="MBA4623344.1"/>
    <property type="molecule type" value="Transcribed_RNA"/>
</dbReference>
<name>A0A7C9CTQ7_OPUST</name>
<protein>
    <submittedName>
        <fullName evidence="1">Uncharacterized protein</fullName>
    </submittedName>
</protein>
<dbReference type="AlphaFoldDB" id="A0A7C9CTQ7"/>
<reference evidence="1" key="2">
    <citation type="submission" date="2020-07" db="EMBL/GenBank/DDBJ databases">
        <authorList>
            <person name="Vera ALvarez R."/>
            <person name="Arias-Moreno D.M."/>
            <person name="Jimenez-Jacinto V."/>
            <person name="Jimenez-Bremont J.F."/>
            <person name="Swaminathan K."/>
            <person name="Moose S.P."/>
            <person name="Guerrero-Gonzalez M.L."/>
            <person name="Marino-Ramirez L."/>
            <person name="Landsman D."/>
            <person name="Rodriguez-Kessler M."/>
            <person name="Delgado-Sanchez P."/>
        </authorList>
    </citation>
    <scope>NUCLEOTIDE SEQUENCE</scope>
    <source>
        <tissue evidence="1">Cladode</tissue>
    </source>
</reference>
<evidence type="ECO:0000313" key="1">
    <source>
        <dbReference type="EMBL" id="MBA4623344.1"/>
    </source>
</evidence>
<reference evidence="1" key="1">
    <citation type="journal article" date="2013" name="J. Plant Res.">
        <title>Effect of fungi and light on seed germination of three Opuntia species from semiarid lands of central Mexico.</title>
        <authorList>
            <person name="Delgado-Sanchez P."/>
            <person name="Jimenez-Bremont J.F."/>
            <person name="Guerrero-Gonzalez Mde L."/>
            <person name="Flores J."/>
        </authorList>
    </citation>
    <scope>NUCLEOTIDE SEQUENCE</scope>
    <source>
        <tissue evidence="1">Cladode</tissue>
    </source>
</reference>
<sequence>MPPCCPSATIMWVAFIFWARPHMKRTVHFSPRAKRCISRPKKDKKRLLGRTAVQAPMSVSPFFCSAQARKAMQIPHLQPHTLVSTPMGSFSLDWNVIHQFRKYLS</sequence>
<organism evidence="1">
    <name type="scientific">Opuntia streptacantha</name>
    <name type="common">Prickly pear cactus</name>
    <name type="synonym">Opuntia cardona</name>
    <dbReference type="NCBI Taxonomy" id="393608"/>
    <lineage>
        <taxon>Eukaryota</taxon>
        <taxon>Viridiplantae</taxon>
        <taxon>Streptophyta</taxon>
        <taxon>Embryophyta</taxon>
        <taxon>Tracheophyta</taxon>
        <taxon>Spermatophyta</taxon>
        <taxon>Magnoliopsida</taxon>
        <taxon>eudicotyledons</taxon>
        <taxon>Gunneridae</taxon>
        <taxon>Pentapetalae</taxon>
        <taxon>Caryophyllales</taxon>
        <taxon>Cactineae</taxon>
        <taxon>Cactaceae</taxon>
        <taxon>Opuntioideae</taxon>
        <taxon>Opuntia</taxon>
    </lineage>
</organism>
<dbReference type="EMBL" id="GISG01042775">
    <property type="protein sequence ID" value="MBA4623345.1"/>
    <property type="molecule type" value="Transcribed_RNA"/>
</dbReference>
<proteinExistence type="predicted"/>
<accession>A0A7C9CTQ7</accession>